<evidence type="ECO:0000256" key="4">
    <source>
        <dbReference type="SAM" id="MobiDB-lite"/>
    </source>
</evidence>
<dbReference type="PANTHER" id="PTHR16266">
    <property type="entry name" value="WD REPEAT DOMAIN 9"/>
    <property type="match status" value="1"/>
</dbReference>
<feature type="repeat" description="WD" evidence="3">
    <location>
        <begin position="32"/>
        <end position="73"/>
    </location>
</feature>
<comment type="caution">
    <text evidence="5">The sequence shown here is derived from an EMBL/GenBank/DDBJ whole genome shotgun (WGS) entry which is preliminary data.</text>
</comment>
<keyword evidence="1 3" id="KW-0853">WD repeat</keyword>
<gene>
    <name evidence="5" type="ORF">VNO77_38852</name>
</gene>
<dbReference type="GO" id="GO:0005634">
    <property type="term" value="C:nucleus"/>
    <property type="evidence" value="ECO:0007669"/>
    <property type="project" value="TreeGrafter"/>
</dbReference>
<evidence type="ECO:0000256" key="1">
    <source>
        <dbReference type="ARBA" id="ARBA00022574"/>
    </source>
</evidence>
<dbReference type="PROSITE" id="PS50294">
    <property type="entry name" value="WD_REPEATS_REGION"/>
    <property type="match status" value="3"/>
</dbReference>
<dbReference type="SMART" id="SM00320">
    <property type="entry name" value="WD40"/>
    <property type="match status" value="3"/>
</dbReference>
<dbReference type="PANTHER" id="PTHR16266:SF34">
    <property type="entry name" value="WD40_YVTN REPEAT CONTAINING DOMAIN-CONTAINING PROTEIN"/>
    <property type="match status" value="1"/>
</dbReference>
<dbReference type="Gene3D" id="2.130.10.10">
    <property type="entry name" value="YVTN repeat-like/Quinoprotein amine dehydrogenase"/>
    <property type="match status" value="1"/>
</dbReference>
<dbReference type="InterPro" id="IPR036322">
    <property type="entry name" value="WD40_repeat_dom_sf"/>
</dbReference>
<evidence type="ECO:0000256" key="3">
    <source>
        <dbReference type="PROSITE-ProRule" id="PRU00221"/>
    </source>
</evidence>
<evidence type="ECO:0000313" key="6">
    <source>
        <dbReference type="Proteomes" id="UP001367508"/>
    </source>
</evidence>
<feature type="region of interest" description="Disordered" evidence="4">
    <location>
        <begin position="160"/>
        <end position="184"/>
    </location>
</feature>
<dbReference type="GO" id="GO:0008360">
    <property type="term" value="P:regulation of cell shape"/>
    <property type="evidence" value="ECO:0007669"/>
    <property type="project" value="TreeGrafter"/>
</dbReference>
<organism evidence="5 6">
    <name type="scientific">Canavalia gladiata</name>
    <name type="common">Sword bean</name>
    <name type="synonym">Dolichos gladiatus</name>
    <dbReference type="NCBI Taxonomy" id="3824"/>
    <lineage>
        <taxon>Eukaryota</taxon>
        <taxon>Viridiplantae</taxon>
        <taxon>Streptophyta</taxon>
        <taxon>Embryophyta</taxon>
        <taxon>Tracheophyta</taxon>
        <taxon>Spermatophyta</taxon>
        <taxon>Magnoliopsida</taxon>
        <taxon>eudicotyledons</taxon>
        <taxon>Gunneridae</taxon>
        <taxon>Pentapetalae</taxon>
        <taxon>rosids</taxon>
        <taxon>fabids</taxon>
        <taxon>Fabales</taxon>
        <taxon>Fabaceae</taxon>
        <taxon>Papilionoideae</taxon>
        <taxon>50 kb inversion clade</taxon>
        <taxon>NPAAA clade</taxon>
        <taxon>indigoferoid/millettioid clade</taxon>
        <taxon>Phaseoleae</taxon>
        <taxon>Canavalia</taxon>
    </lineage>
</organism>
<dbReference type="InterPro" id="IPR020472">
    <property type="entry name" value="WD40_PAC1"/>
</dbReference>
<keyword evidence="6" id="KW-1185">Reference proteome</keyword>
<evidence type="ECO:0000256" key="2">
    <source>
        <dbReference type="ARBA" id="ARBA00022737"/>
    </source>
</evidence>
<feature type="compositionally biased region" description="Low complexity" evidence="4">
    <location>
        <begin position="173"/>
        <end position="184"/>
    </location>
</feature>
<reference evidence="5 6" key="1">
    <citation type="submission" date="2024-01" db="EMBL/GenBank/DDBJ databases">
        <title>The genomes of 5 underutilized Papilionoideae crops provide insights into root nodulation and disease resistanc.</title>
        <authorList>
            <person name="Jiang F."/>
        </authorList>
    </citation>
    <scope>NUCLEOTIDE SEQUENCE [LARGE SCALE GENOMIC DNA]</scope>
    <source>
        <strain evidence="5">LVBAO_FW01</strain>
        <tissue evidence="5">Leaves</tissue>
    </source>
</reference>
<sequence length="215" mass="23569">MKHHRAPFIRSACCDIAKPSTMVQKMQSIRKLRGHRVAVYCTMFDGSGRYIISASDDSLVKIWSMETAFFLASCRGHEGDINDLAGSSNDALVTSASNDFVIRVWRLPDGIQISVLRGYTRAVNTIAFSPKPTAGYQLLSSSDEGTCRIWNARNPNNARIYVPRPSDATSGRSNAPPANLPSSNNDQQSYQVLCYAYNANGTVFVTGSSDTFARV</sequence>
<dbReference type="PROSITE" id="PS50082">
    <property type="entry name" value="WD_REPEATS_2"/>
    <property type="match status" value="3"/>
</dbReference>
<dbReference type="InterPro" id="IPR015943">
    <property type="entry name" value="WD40/YVTN_repeat-like_dom_sf"/>
</dbReference>
<proteinExistence type="predicted"/>
<dbReference type="InterPro" id="IPR001680">
    <property type="entry name" value="WD40_rpt"/>
</dbReference>
<dbReference type="GO" id="GO:0006357">
    <property type="term" value="P:regulation of transcription by RNA polymerase II"/>
    <property type="evidence" value="ECO:0007669"/>
    <property type="project" value="TreeGrafter"/>
</dbReference>
<dbReference type="SUPFAM" id="SSF50978">
    <property type="entry name" value="WD40 repeat-like"/>
    <property type="match status" value="1"/>
</dbReference>
<feature type="repeat" description="WD" evidence="3">
    <location>
        <begin position="116"/>
        <end position="160"/>
    </location>
</feature>
<protein>
    <submittedName>
        <fullName evidence="5">Uncharacterized protein</fullName>
    </submittedName>
</protein>
<evidence type="ECO:0000313" key="5">
    <source>
        <dbReference type="EMBL" id="KAK7313662.1"/>
    </source>
</evidence>
<dbReference type="AlphaFoldDB" id="A0AAN9KA08"/>
<dbReference type="GO" id="GO:0007010">
    <property type="term" value="P:cytoskeleton organization"/>
    <property type="evidence" value="ECO:0007669"/>
    <property type="project" value="TreeGrafter"/>
</dbReference>
<dbReference type="Proteomes" id="UP001367508">
    <property type="component" value="Unassembled WGS sequence"/>
</dbReference>
<dbReference type="PRINTS" id="PR00320">
    <property type="entry name" value="GPROTEINBRPT"/>
</dbReference>
<feature type="repeat" description="WD" evidence="3">
    <location>
        <begin position="74"/>
        <end position="115"/>
    </location>
</feature>
<dbReference type="EMBL" id="JAYMYQ010000009">
    <property type="protein sequence ID" value="KAK7313662.1"/>
    <property type="molecule type" value="Genomic_DNA"/>
</dbReference>
<dbReference type="Pfam" id="PF00400">
    <property type="entry name" value="WD40"/>
    <property type="match status" value="3"/>
</dbReference>
<keyword evidence="2" id="KW-0677">Repeat</keyword>
<name>A0AAN9KA08_CANGL</name>
<accession>A0AAN9KA08</accession>
<dbReference type="InterPro" id="IPR052060">
    <property type="entry name" value="Bromo_WD_repeat"/>
</dbReference>